<protein>
    <recommendedName>
        <fullName evidence="3">SipL SPOCS domain-containing protein</fullName>
    </recommendedName>
</protein>
<dbReference type="OrthoDB" id="2889356at2"/>
<gene>
    <name evidence="1" type="ORF">A9C19_05725</name>
</gene>
<name>A0A1L3MPL1_9BACI</name>
<evidence type="ECO:0000313" key="2">
    <source>
        <dbReference type="Proteomes" id="UP000181936"/>
    </source>
</evidence>
<keyword evidence="2" id="KW-1185">Reference proteome</keyword>
<reference evidence="1 2" key="1">
    <citation type="journal article" date="2016" name="Sci. Rep.">
        <title>Complete genome sequence and transcriptomic analysis of a novel marine strain Bacillus weihaiensis reveals the mechanism of brown algae degradation.</title>
        <authorList>
            <person name="Zhu Y."/>
            <person name="Chen P."/>
            <person name="Bao Y."/>
            <person name="Men Y."/>
            <person name="Zeng Y."/>
            <person name="Yang J."/>
            <person name="Sun J."/>
            <person name="Sun Y."/>
        </authorList>
    </citation>
    <scope>NUCLEOTIDE SEQUENCE [LARGE SCALE GENOMIC DNA]</scope>
    <source>
        <strain evidence="1 2">Alg07</strain>
    </source>
</reference>
<evidence type="ECO:0000313" key="1">
    <source>
        <dbReference type="EMBL" id="APH04280.1"/>
    </source>
</evidence>
<sequence>METKKENCLTTEAVLIQSVLCSKKSILKAHSKTILKNKKCHSVQFIPDNSSITIKGTLIKDLVVLQGSILGSLIVNGKHQKNITLFFQEEVTCEGACPGDSLKLTDPFVEAIIPPQVVSDGYHDVVVLKVILVVQTTVIREKIGKINVTILGDVNENRCKTPPTTPSVIHCHTNDHHHKEHALLTLEDYEELDEDFTCVEEEFKD</sequence>
<dbReference type="KEGG" id="bwh:A9C19_05725"/>
<dbReference type="Proteomes" id="UP000181936">
    <property type="component" value="Chromosome"/>
</dbReference>
<dbReference type="AlphaFoldDB" id="A0A1L3MPL1"/>
<dbReference type="EMBL" id="CP016020">
    <property type="protein sequence ID" value="APH04280.1"/>
    <property type="molecule type" value="Genomic_DNA"/>
</dbReference>
<dbReference type="RefSeq" id="WP_072579073.1">
    <property type="nucleotide sequence ID" value="NZ_CP016020.1"/>
</dbReference>
<accession>A0A1L3MPL1</accession>
<proteinExistence type="predicted"/>
<organism evidence="1 2">
    <name type="scientific">Bacillus weihaiensis</name>
    <dbReference type="NCBI Taxonomy" id="1547283"/>
    <lineage>
        <taxon>Bacteria</taxon>
        <taxon>Bacillati</taxon>
        <taxon>Bacillota</taxon>
        <taxon>Bacilli</taxon>
        <taxon>Bacillales</taxon>
        <taxon>Bacillaceae</taxon>
        <taxon>Bacillus</taxon>
    </lineage>
</organism>
<evidence type="ECO:0008006" key="3">
    <source>
        <dbReference type="Google" id="ProtNLM"/>
    </source>
</evidence>